<proteinExistence type="inferred from homology"/>
<dbReference type="AlphaFoldDB" id="A0A0V0R983"/>
<keyword evidence="7" id="KW-0269">Exonuclease</keyword>
<dbReference type="PANTHER" id="PTHR11200:SF275">
    <property type="entry name" value="LD06095P"/>
    <property type="match status" value="1"/>
</dbReference>
<dbReference type="Pfam" id="PF22669">
    <property type="entry name" value="Exo_endo_phos2"/>
    <property type="match status" value="1"/>
</dbReference>
<protein>
    <recommendedName>
        <fullName evidence="3">phosphoinositide 5-phosphatase</fullName>
        <ecNumber evidence="3">3.1.3.36</ecNumber>
    </recommendedName>
</protein>
<evidence type="ECO:0000256" key="4">
    <source>
        <dbReference type="ARBA" id="ARBA00022801"/>
    </source>
</evidence>
<dbReference type="InterPro" id="IPR036691">
    <property type="entry name" value="Endo/exonu/phosph_ase_sf"/>
</dbReference>
<organism evidence="7 8">
    <name type="scientific">Pseudocohnilembus persalinus</name>
    <name type="common">Ciliate</name>
    <dbReference type="NCBI Taxonomy" id="266149"/>
    <lineage>
        <taxon>Eukaryota</taxon>
        <taxon>Sar</taxon>
        <taxon>Alveolata</taxon>
        <taxon>Ciliophora</taxon>
        <taxon>Intramacronucleata</taxon>
        <taxon>Oligohymenophorea</taxon>
        <taxon>Scuticociliatia</taxon>
        <taxon>Philasterida</taxon>
        <taxon>Pseudocohnilembidae</taxon>
        <taxon>Pseudocohnilembus</taxon>
    </lineage>
</organism>
<reference evidence="7 8" key="1">
    <citation type="journal article" date="2015" name="Sci. Rep.">
        <title>Genome of the facultative scuticociliatosis pathogen Pseudocohnilembus persalinus provides insight into its virulence through horizontal gene transfer.</title>
        <authorList>
            <person name="Xiong J."/>
            <person name="Wang G."/>
            <person name="Cheng J."/>
            <person name="Tian M."/>
            <person name="Pan X."/>
            <person name="Warren A."/>
            <person name="Jiang C."/>
            <person name="Yuan D."/>
            <person name="Miao W."/>
        </authorList>
    </citation>
    <scope>NUCLEOTIDE SEQUENCE [LARGE SCALE GENOMIC DNA]</scope>
    <source>
        <strain evidence="7">36N120E</strain>
    </source>
</reference>
<keyword evidence="8" id="KW-1185">Reference proteome</keyword>
<evidence type="ECO:0000256" key="1">
    <source>
        <dbReference type="ARBA" id="ARBA00008943"/>
    </source>
</evidence>
<comment type="caution">
    <text evidence="7">The sequence shown here is derived from an EMBL/GenBank/DDBJ whole genome shotgun (WGS) entry which is preliminary data.</text>
</comment>
<comment type="similarity">
    <text evidence="1">Belongs to the synaptojanin family.</text>
</comment>
<feature type="domain" description="SAC" evidence="6">
    <location>
        <begin position="221"/>
        <end position="567"/>
    </location>
</feature>
<keyword evidence="7" id="KW-0255">Endonuclease</keyword>
<dbReference type="OMA" id="ICQQRFY"/>
<dbReference type="Pfam" id="PF02383">
    <property type="entry name" value="Syja_N"/>
    <property type="match status" value="1"/>
</dbReference>
<gene>
    <name evidence="7" type="ORF">PPERSA_05166</name>
</gene>
<dbReference type="Proteomes" id="UP000054937">
    <property type="component" value="Unassembled WGS sequence"/>
</dbReference>
<dbReference type="SUPFAM" id="SSF56219">
    <property type="entry name" value="DNase I-like"/>
    <property type="match status" value="1"/>
</dbReference>
<keyword evidence="5" id="KW-0175">Coiled coil</keyword>
<feature type="coiled-coil region" evidence="5">
    <location>
        <begin position="1117"/>
        <end position="1144"/>
    </location>
</feature>
<dbReference type="OrthoDB" id="405996at2759"/>
<dbReference type="GO" id="GO:0004519">
    <property type="term" value="F:endonuclease activity"/>
    <property type="evidence" value="ECO:0007669"/>
    <property type="project" value="UniProtKB-KW"/>
</dbReference>
<dbReference type="GO" id="GO:0004527">
    <property type="term" value="F:exonuclease activity"/>
    <property type="evidence" value="ECO:0007669"/>
    <property type="project" value="UniProtKB-KW"/>
</dbReference>
<dbReference type="GO" id="GO:0046856">
    <property type="term" value="P:phosphatidylinositol dephosphorylation"/>
    <property type="evidence" value="ECO:0007669"/>
    <property type="project" value="InterPro"/>
</dbReference>
<dbReference type="PANTHER" id="PTHR11200">
    <property type="entry name" value="INOSITOL 5-PHOSPHATASE"/>
    <property type="match status" value="1"/>
</dbReference>
<accession>A0A0V0R983</accession>
<dbReference type="EC" id="3.1.3.36" evidence="3"/>
<comment type="similarity">
    <text evidence="2">In the central section; belongs to the inositol 1,4,5-trisphosphate 5-phosphatase family.</text>
</comment>
<dbReference type="InParanoid" id="A0A0V0R983"/>
<evidence type="ECO:0000313" key="7">
    <source>
        <dbReference type="EMBL" id="KRX11057.1"/>
    </source>
</evidence>
<dbReference type="SMART" id="SM00128">
    <property type="entry name" value="IPPc"/>
    <property type="match status" value="1"/>
</dbReference>
<sequence length="1177" mass="139180">MSITLPLFEKSLILHFSEGQKKSVFRKKIILKVGLEPAWTCFQLSFVSPIICKYGGYQGFPSLGDIKFGTIRDFQRNKLLIIKEILPNKHDNLPKQLKEYLQLYIQIRLFMILGVAPPHKKYFLPLEYLKIIPNKNYLHVNTFLKFDKITGRITELSQLQFKEISEKPLRQQYFSLLIGIIHIYDKPFLLFADKVKLIGLKQNVEIFEIQSVFFNNFELFSHGFYFSLEDDLTLTQQEKKKQQQQGIGLFEESNLNYKWNYYLQKDFQAQKISSRWQIPLIQGYYDLFQQHMNGKNIDYHLISRRSRYNSGTRYICRGIDDLGHVANFVETEQIVFFNNYMLSFVIARGSCPLFWSQQSSSSSTKLMRNYDMTHLTFIKHFKNLNQQYGRIFCLNLMNKSKSNEQLLIENFEQHIQEAVEQQQLQDVRYNYFDFNQNYVSKAPKQDKINSFVGKHLFNIAESLGFFVKDLEVQCERGKDDIVWQQSGIFRINCLNTLEKTDHIQMKIAMLVLKMQFQKMGIDLSSQNAMGTDPIDALDNPKNVHPFLVIFKNIWLQQQEKLESHYSAGNNAKNATVLKNKGFYNFLEQQVSNFQKYYSNSFEDQTKQESIDLILGEHNQICNIFDQQINGQLKKQVKDFCDFKPISVYVTSWNMNGKIPKLGSNLMLNLFKFEGELNPDIVVIGLQEMVKLNTKNVIMTNNNDKITNQWKMELQNSLKLVDDYVMISERDLVGIYIIVFVKSSIKQNVSKIESCEIKTGYMGGTFGNKGGCLVRMKVHDSSFCFICCHLDSGQSKIQERLQSIQEIHQKGFGSQRKEFHFSELDYCVFFGDMNFRLKENNLTVRQKLSLAKSYEHKGEHEKSQRIINDLLEHDQLIEILRGTSTNSVLRFYKEDQIKFQPTYKYDLGTDVYDTSKKFRTPSWTDRILLKPARDLKWKIKFYKRFERLESDHRPIGAYYQLQVKIIDQSKLDEAKKDIYNKATNQTGINTLNIDEIQQLTDNHEIQESKEKFPDIQNCEKLDQMNQYQQEREQESDQKRKKSENLANFLHNKKNLQNYRKTYDPSKDLYQPQQQQQEMIKSNKVQFDQNEQYQFKYDDQDNKFQKQQQKHDALEFDDLQDFDDLKENQEEENQQLQQFYNLENQNNQTKIQESNKMNKNNQVCQNQNNNLIYNCDDLI</sequence>
<dbReference type="GO" id="GO:0004439">
    <property type="term" value="F:phosphatidylinositol-4,5-bisphosphate 5-phosphatase activity"/>
    <property type="evidence" value="ECO:0007669"/>
    <property type="project" value="UniProtKB-EC"/>
</dbReference>
<dbReference type="InterPro" id="IPR046985">
    <property type="entry name" value="IP5"/>
</dbReference>
<name>A0A0V0R983_PSEPJ</name>
<dbReference type="EMBL" id="LDAU01000007">
    <property type="protein sequence ID" value="KRX11057.1"/>
    <property type="molecule type" value="Genomic_DNA"/>
</dbReference>
<evidence type="ECO:0000256" key="2">
    <source>
        <dbReference type="ARBA" id="ARBA00009678"/>
    </source>
</evidence>
<dbReference type="PROSITE" id="PS50275">
    <property type="entry name" value="SAC"/>
    <property type="match status" value="1"/>
</dbReference>
<keyword evidence="4" id="KW-0378">Hydrolase</keyword>
<keyword evidence="7" id="KW-0540">Nuclease</keyword>
<evidence type="ECO:0000259" key="6">
    <source>
        <dbReference type="PROSITE" id="PS50275"/>
    </source>
</evidence>
<evidence type="ECO:0000313" key="8">
    <source>
        <dbReference type="Proteomes" id="UP000054937"/>
    </source>
</evidence>
<dbReference type="InterPro" id="IPR000300">
    <property type="entry name" value="IPPc"/>
</dbReference>
<dbReference type="InterPro" id="IPR002013">
    <property type="entry name" value="SAC_dom"/>
</dbReference>
<evidence type="ECO:0000256" key="3">
    <source>
        <dbReference type="ARBA" id="ARBA00013044"/>
    </source>
</evidence>
<dbReference type="Gene3D" id="3.60.10.10">
    <property type="entry name" value="Endonuclease/exonuclease/phosphatase"/>
    <property type="match status" value="1"/>
</dbReference>
<evidence type="ECO:0000256" key="5">
    <source>
        <dbReference type="SAM" id="Coils"/>
    </source>
</evidence>